<dbReference type="Proteomes" id="UP001432251">
    <property type="component" value="Chromosome"/>
</dbReference>
<dbReference type="EMBL" id="CP146022">
    <property type="protein sequence ID" value="WWQ66168.1"/>
    <property type="molecule type" value="Genomic_DNA"/>
</dbReference>
<evidence type="ECO:0000313" key="2">
    <source>
        <dbReference type="Proteomes" id="UP001432251"/>
    </source>
</evidence>
<gene>
    <name evidence="1" type="ORF">V2W30_24465</name>
</gene>
<reference evidence="1" key="1">
    <citation type="journal article" date="2025" name="Int. J. Syst. Evol. Microbiol.">
        <title>Streptomyces citrinus sp. nov., with yellow diffusible pigment.</title>
        <authorList>
            <person name="He Y."/>
            <person name="Yang E."/>
            <person name="Xu J."/>
            <person name="Sun Y."/>
            <person name="Sun L."/>
        </authorList>
    </citation>
    <scope>NUCLEOTIDE SEQUENCE</scope>
    <source>
        <strain evidence="1">Q6</strain>
    </source>
</reference>
<keyword evidence="2" id="KW-1185">Reference proteome</keyword>
<sequence length="907" mass="91613">MSPRHSRGKGQDAPVSHAYKPLSLKRRAWITVGAVVLGGAGVTAYAMAADPVDTTPGAEHRKAAIHTLSMETKSDRKVVPQKSTDVFDAVMLTWKDPKAEIDGTAQFRSRDAETGKWSGWTSLPKDQNETDGAERERTKILGGTTSVPTPDDADGVEVRVVAEDGTASGLPSGMNVKLLDPGTGPAGVAAAEPAAYGEDTTPAPSGSTTSTAPAAAASEPAGSTTTSSAPASSAPASTTPPAAASPSPSETVPEARPSTVVKPHIITQSQWGASTQYNGTPEYDDTIKAAVIHHTGVDIDNTSPCAKSAERVRTIQQEHMAKGWYDIGYNFLVDRCGQIFEGRSGGMDLPVHGAHDYGFNTDTVGISYLGNFQSAKPTKAGQDAIARVVAWKFGQYGVSPVGNVTMTSNGDKGVSDNKYAMGESVTLPRVFGHRDTGTTLCPGDNLYAKLSRIATVAATPGISHALASQNVVGDATADIVSGLPKGSSGGQVALVPGSSAGPTTTGKKLISQSSTGVPGAGESGDEFGASTATGDINGDGYTDLVVGQPGEDDTTGHKDRGAYTILYGPAFTSGVGVNLDGSYDLAGARFGSAVAVGDFNADGKADVFAASTGLGGTWSARYGDDWDSDSMITNTESNLSYADATSGDFNRDGYADVALNYRDGTGVGRVIWYKGGEGGLRKAATLSVKGGRSIASGDINGDGVDDIVIGQPYTAESGAAAGGQVTYVKGSVATATTTGGLTTSGAISINQGTSGVPGAAESGDAMGASVAVGDYNLDGYADVLTGAPNEDITRTTNRSNAGTALLLKGTSAGLTGTGSIAVSQDTTGVPGSTETNDNVGSSVALADLSGYGRTDLVIGAAGEDAGNGTLLYVASNSSGLGLSSSKYVGLTQLGTPTGARLGTNLAP</sequence>
<protein>
    <submittedName>
        <fullName evidence="1">FG-GAP-like repeat-containing protein</fullName>
    </submittedName>
</protein>
<organism evidence="1 2">
    <name type="scientific">Streptomyces citrinus</name>
    <dbReference type="NCBI Taxonomy" id="3118173"/>
    <lineage>
        <taxon>Bacteria</taxon>
        <taxon>Bacillati</taxon>
        <taxon>Actinomycetota</taxon>
        <taxon>Actinomycetes</taxon>
        <taxon>Kitasatosporales</taxon>
        <taxon>Streptomycetaceae</taxon>
        <taxon>Streptomyces</taxon>
    </lineage>
</organism>
<accession>A0ACD5AGF3</accession>
<proteinExistence type="predicted"/>
<evidence type="ECO:0000313" key="1">
    <source>
        <dbReference type="EMBL" id="WWQ66168.1"/>
    </source>
</evidence>
<name>A0ACD5AGF3_9ACTN</name>